<dbReference type="InterPro" id="IPR011320">
    <property type="entry name" value="RNase_H1_N"/>
</dbReference>
<keyword evidence="4" id="KW-1185">Reference proteome</keyword>
<evidence type="ECO:0000313" key="4">
    <source>
        <dbReference type="Proteomes" id="UP000027222"/>
    </source>
</evidence>
<dbReference type="InterPro" id="IPR009027">
    <property type="entry name" value="Ribosomal_bL9/RNase_H1_N"/>
</dbReference>
<feature type="domain" description="Ribonuclease H1 N-terminal" evidence="2">
    <location>
        <begin position="174"/>
        <end position="213"/>
    </location>
</feature>
<proteinExistence type="predicted"/>
<dbReference type="OrthoDB" id="3270804at2759"/>
<feature type="domain" description="Ribonuclease H1 N-terminal" evidence="2">
    <location>
        <begin position="87"/>
        <end position="127"/>
    </location>
</feature>
<dbReference type="AlphaFoldDB" id="A0A067S6Z0"/>
<dbReference type="EMBL" id="KL142436">
    <property type="protein sequence ID" value="KDR65662.1"/>
    <property type="molecule type" value="Genomic_DNA"/>
</dbReference>
<dbReference type="Proteomes" id="UP000027222">
    <property type="component" value="Unassembled WGS sequence"/>
</dbReference>
<dbReference type="Pfam" id="PF01693">
    <property type="entry name" value="Cauli_VI"/>
    <property type="match status" value="2"/>
</dbReference>
<evidence type="ECO:0000313" key="3">
    <source>
        <dbReference type="EMBL" id="KDR65662.1"/>
    </source>
</evidence>
<dbReference type="InterPro" id="IPR037056">
    <property type="entry name" value="RNase_H1_N_sf"/>
</dbReference>
<dbReference type="HOGENOM" id="CLU_1138071_0_0_1"/>
<gene>
    <name evidence="3" type="ORF">GALMADRAFT_148485</name>
</gene>
<dbReference type="SUPFAM" id="SSF55658">
    <property type="entry name" value="L9 N-domain-like"/>
    <property type="match status" value="2"/>
</dbReference>
<sequence>MLQAIHYVSALEAETPLIAPKAPTGNTLGSGLSRLWRSQVPTSSHQQSDVKPTPTGFSEKTPNLEGSTPQIERNDSQEDSEPADEAKFYAVLVGRQPGVFHGSDTLKANTEGIPGAQICKFDTEQEAISTFRAALMARKVERVTLFKAERILDDSDIPTIPGVQAGSTVNLGKHWAVLVGRTPGVFNQPADVSGSLTGIPGAHCQKCSSYAEALFVFRNALSAKQVKLVVYNIEREILTPAHFL</sequence>
<evidence type="ECO:0000256" key="1">
    <source>
        <dbReference type="SAM" id="MobiDB-lite"/>
    </source>
</evidence>
<dbReference type="Gene3D" id="3.40.970.10">
    <property type="entry name" value="Ribonuclease H1, N-terminal domain"/>
    <property type="match status" value="2"/>
</dbReference>
<reference evidence="4" key="1">
    <citation type="journal article" date="2014" name="Proc. Natl. Acad. Sci. U.S.A.">
        <title>Extensive sampling of basidiomycete genomes demonstrates inadequacy of the white-rot/brown-rot paradigm for wood decay fungi.</title>
        <authorList>
            <person name="Riley R."/>
            <person name="Salamov A.A."/>
            <person name="Brown D.W."/>
            <person name="Nagy L.G."/>
            <person name="Floudas D."/>
            <person name="Held B.W."/>
            <person name="Levasseur A."/>
            <person name="Lombard V."/>
            <person name="Morin E."/>
            <person name="Otillar R."/>
            <person name="Lindquist E.A."/>
            <person name="Sun H."/>
            <person name="LaButti K.M."/>
            <person name="Schmutz J."/>
            <person name="Jabbour D."/>
            <person name="Luo H."/>
            <person name="Baker S.E."/>
            <person name="Pisabarro A.G."/>
            <person name="Walton J.D."/>
            <person name="Blanchette R.A."/>
            <person name="Henrissat B."/>
            <person name="Martin F."/>
            <person name="Cullen D."/>
            <person name="Hibbett D.S."/>
            <person name="Grigoriev I.V."/>
        </authorList>
    </citation>
    <scope>NUCLEOTIDE SEQUENCE [LARGE SCALE GENOMIC DNA]</scope>
    <source>
        <strain evidence="4">CBS 339.88</strain>
    </source>
</reference>
<protein>
    <recommendedName>
        <fullName evidence="2">Ribonuclease H1 N-terminal domain-containing protein</fullName>
    </recommendedName>
</protein>
<organism evidence="3 4">
    <name type="scientific">Galerina marginata (strain CBS 339.88)</name>
    <dbReference type="NCBI Taxonomy" id="685588"/>
    <lineage>
        <taxon>Eukaryota</taxon>
        <taxon>Fungi</taxon>
        <taxon>Dikarya</taxon>
        <taxon>Basidiomycota</taxon>
        <taxon>Agaricomycotina</taxon>
        <taxon>Agaricomycetes</taxon>
        <taxon>Agaricomycetidae</taxon>
        <taxon>Agaricales</taxon>
        <taxon>Agaricineae</taxon>
        <taxon>Strophariaceae</taxon>
        <taxon>Galerina</taxon>
    </lineage>
</organism>
<evidence type="ECO:0000259" key="2">
    <source>
        <dbReference type="Pfam" id="PF01693"/>
    </source>
</evidence>
<accession>A0A067S6Z0</accession>
<name>A0A067S6Z0_GALM3</name>
<feature type="compositionally biased region" description="Polar residues" evidence="1">
    <location>
        <begin position="39"/>
        <end position="71"/>
    </location>
</feature>
<feature type="region of interest" description="Disordered" evidence="1">
    <location>
        <begin position="38"/>
        <end position="83"/>
    </location>
</feature>